<accession>A0A8T1R8S2</accession>
<gene>
    <name evidence="1" type="ORF">CIPAW_03G248500</name>
</gene>
<evidence type="ECO:0000313" key="2">
    <source>
        <dbReference type="Proteomes" id="UP000811609"/>
    </source>
</evidence>
<evidence type="ECO:0000313" key="1">
    <source>
        <dbReference type="EMBL" id="KAG6662521.1"/>
    </source>
</evidence>
<sequence length="38" mass="4051">MKVAAKNSSCQVGSWLGTNSGLGFLRDPIISFTECFGQ</sequence>
<name>A0A8T1R8S2_CARIL</name>
<dbReference type="Proteomes" id="UP000811609">
    <property type="component" value="Chromosome 3"/>
</dbReference>
<keyword evidence="2" id="KW-1185">Reference proteome</keyword>
<protein>
    <submittedName>
        <fullName evidence="1">Uncharacterized protein</fullName>
    </submittedName>
</protein>
<dbReference type="AlphaFoldDB" id="A0A8T1R8S2"/>
<proteinExistence type="predicted"/>
<reference evidence="1" key="1">
    <citation type="submission" date="2020-12" db="EMBL/GenBank/DDBJ databases">
        <title>WGS assembly of Carya illinoinensis cv. Pawnee.</title>
        <authorList>
            <person name="Platts A."/>
            <person name="Shu S."/>
            <person name="Wright S."/>
            <person name="Barry K."/>
            <person name="Edger P."/>
            <person name="Pires J.C."/>
            <person name="Schmutz J."/>
        </authorList>
    </citation>
    <scope>NUCLEOTIDE SEQUENCE</scope>
    <source>
        <tissue evidence="1">Leaf</tissue>
    </source>
</reference>
<dbReference type="EMBL" id="CM031811">
    <property type="protein sequence ID" value="KAG6662521.1"/>
    <property type="molecule type" value="Genomic_DNA"/>
</dbReference>
<organism evidence="1 2">
    <name type="scientific">Carya illinoinensis</name>
    <name type="common">Pecan</name>
    <dbReference type="NCBI Taxonomy" id="32201"/>
    <lineage>
        <taxon>Eukaryota</taxon>
        <taxon>Viridiplantae</taxon>
        <taxon>Streptophyta</taxon>
        <taxon>Embryophyta</taxon>
        <taxon>Tracheophyta</taxon>
        <taxon>Spermatophyta</taxon>
        <taxon>Magnoliopsida</taxon>
        <taxon>eudicotyledons</taxon>
        <taxon>Gunneridae</taxon>
        <taxon>Pentapetalae</taxon>
        <taxon>rosids</taxon>
        <taxon>fabids</taxon>
        <taxon>Fagales</taxon>
        <taxon>Juglandaceae</taxon>
        <taxon>Carya</taxon>
    </lineage>
</organism>
<comment type="caution">
    <text evidence="1">The sequence shown here is derived from an EMBL/GenBank/DDBJ whole genome shotgun (WGS) entry which is preliminary data.</text>
</comment>